<name>A0ABU0B436_9FIRM</name>
<feature type="signal peptide" evidence="1">
    <location>
        <begin position="1"/>
        <end position="28"/>
    </location>
</feature>
<proteinExistence type="predicted"/>
<organism evidence="2 3">
    <name type="scientific">Desulfofundulus luciae</name>
    <dbReference type="NCBI Taxonomy" id="74702"/>
    <lineage>
        <taxon>Bacteria</taxon>
        <taxon>Bacillati</taxon>
        <taxon>Bacillota</taxon>
        <taxon>Clostridia</taxon>
        <taxon>Eubacteriales</taxon>
        <taxon>Peptococcaceae</taxon>
        <taxon>Desulfofundulus</taxon>
    </lineage>
</organism>
<evidence type="ECO:0000313" key="3">
    <source>
        <dbReference type="Proteomes" id="UP001225644"/>
    </source>
</evidence>
<gene>
    <name evidence="2" type="ORF">J2Z49_002616</name>
</gene>
<accession>A0ABU0B436</accession>
<dbReference type="NCBIfam" id="NF047340">
    <property type="entry name" value="Athe_2463_dom"/>
    <property type="match status" value="1"/>
</dbReference>
<sequence>MLKKLKKAVIFFLSVLMIFSIPAGPALAGPPASLEEAKAAANQELLEKFGVPDYFTNTNISGKPLRRHELAEPGYGYYVLTWGDPHGDIRDGHRRYVGYTKLDEDFTNPTFPHDAWAGGKLEDRNWIRYPWDNKELQQRYNIKGNKFDGRPELLWHIQAGLIIKYSDVSLLAQSPMWEHWHEYVHIMVPPTEYSWGMGRMWHKLPDGSIWYISIPLAPKALDIEKPDFSVTLDKHQVQAKTGDTIEFVATFALNADHPRAETAKLTAFHVVGGSQFQVTLEPLGSADKLNSDGTIEFQPGEQKKFKIRVTAQGQKSKVVVKINPWSVAYDANWANNSDEALITVEKLPPPSTGSGELVLQAYSYPGKDLRGNYQPSKPRPVNTAKWSDDVTATLTVKKPRPPRGTLDWWEISSAKLTYPKRNPSFSFGRPLPPQGTVTVNMKVPGRADPDTDELKATAKFVEDWAMDGFPVYSMIDGKQLTTEKPKDYPVTATYTVRYQYHYVVCDEDGDCETIYVTAEDTRTATQNLRVTGAGTVPYAS</sequence>
<keyword evidence="3" id="KW-1185">Reference proteome</keyword>
<evidence type="ECO:0000313" key="2">
    <source>
        <dbReference type="EMBL" id="MDQ0287488.1"/>
    </source>
</evidence>
<dbReference type="EMBL" id="JAUSUX010000028">
    <property type="protein sequence ID" value="MDQ0287488.1"/>
    <property type="molecule type" value="Genomic_DNA"/>
</dbReference>
<protein>
    <submittedName>
        <fullName evidence="2">Uncharacterized protein</fullName>
    </submittedName>
</protein>
<evidence type="ECO:0000256" key="1">
    <source>
        <dbReference type="SAM" id="SignalP"/>
    </source>
</evidence>
<comment type="caution">
    <text evidence="2">The sequence shown here is derived from an EMBL/GenBank/DDBJ whole genome shotgun (WGS) entry which is preliminary data.</text>
</comment>
<dbReference type="RefSeq" id="WP_307403333.1">
    <property type="nucleotide sequence ID" value="NZ_JAUSUX010000028.1"/>
</dbReference>
<feature type="chain" id="PRO_5045409509" evidence="1">
    <location>
        <begin position="29"/>
        <end position="540"/>
    </location>
</feature>
<dbReference type="Proteomes" id="UP001225644">
    <property type="component" value="Unassembled WGS sequence"/>
</dbReference>
<reference evidence="2 3" key="1">
    <citation type="submission" date="2023-07" db="EMBL/GenBank/DDBJ databases">
        <title>Genomic Encyclopedia of Type Strains, Phase IV (KMG-IV): sequencing the most valuable type-strain genomes for metagenomic binning, comparative biology and taxonomic classification.</title>
        <authorList>
            <person name="Goeker M."/>
        </authorList>
    </citation>
    <scope>NUCLEOTIDE SEQUENCE [LARGE SCALE GENOMIC DNA]</scope>
    <source>
        <strain evidence="2 3">DSM 12396</strain>
    </source>
</reference>
<keyword evidence="1" id="KW-0732">Signal</keyword>